<evidence type="ECO:0000313" key="8">
    <source>
        <dbReference type="Proteomes" id="UP001228403"/>
    </source>
</evidence>
<dbReference type="SUPFAM" id="SSF52518">
    <property type="entry name" value="Thiamin diphosphate-binding fold (THDP-binding)"/>
    <property type="match status" value="2"/>
</dbReference>
<gene>
    <name evidence="7" type="ORF">QUW02_08530</name>
</gene>
<keyword evidence="2" id="KW-0479">Metal-binding</keyword>
<keyword evidence="5" id="KW-0464">Manganese</keyword>
<dbReference type="Gene3D" id="3.40.50.970">
    <property type="match status" value="2"/>
</dbReference>
<reference evidence="8" key="2">
    <citation type="submission" date="2023-07" db="EMBL/GenBank/DDBJ databases">
        <title>Identification and characterization of horizontal gene transfer across gut microbiota members of farm animals based on homology search.</title>
        <authorList>
            <person name="Schwarzerova J."/>
            <person name="Nykrynova M."/>
            <person name="Jureckova K."/>
            <person name="Cejkova D."/>
            <person name="Rychlik I."/>
        </authorList>
    </citation>
    <scope>NUCLEOTIDE SEQUENCE [LARGE SCALE GENOMIC DNA]</scope>
    <source>
        <strain evidence="8">ET4</strain>
    </source>
</reference>
<reference evidence="7 8" key="1">
    <citation type="submission" date="2023-06" db="EMBL/GenBank/DDBJ databases">
        <authorList>
            <person name="Zeman M."/>
            <person name="Kubasova T."/>
            <person name="Jahodarova E."/>
            <person name="Nykrynova M."/>
            <person name="Rychlik I."/>
        </authorList>
    </citation>
    <scope>NUCLEOTIDE SEQUENCE [LARGE SCALE GENOMIC DNA]</scope>
    <source>
        <strain evidence="7 8">ET4</strain>
    </source>
</reference>
<dbReference type="PANTHER" id="PTHR42916:SF1">
    <property type="entry name" value="PROTEIN PHYLLO, CHLOROPLASTIC"/>
    <property type="match status" value="1"/>
</dbReference>
<keyword evidence="4" id="KW-0786">Thiamine pyrophosphate</keyword>
<evidence type="ECO:0000256" key="4">
    <source>
        <dbReference type="ARBA" id="ARBA00023052"/>
    </source>
</evidence>
<protein>
    <submittedName>
        <fullName evidence="7">Thiamine pyrophosphate-binding protein</fullName>
    </submittedName>
</protein>
<dbReference type="PIRSF" id="PIRSF004983">
    <property type="entry name" value="MenD"/>
    <property type="match status" value="1"/>
</dbReference>
<evidence type="ECO:0000256" key="1">
    <source>
        <dbReference type="ARBA" id="ARBA00022679"/>
    </source>
</evidence>
<dbReference type="CDD" id="cd07037">
    <property type="entry name" value="TPP_PYR_MenD"/>
    <property type="match status" value="1"/>
</dbReference>
<keyword evidence="1" id="KW-0808">Transferase</keyword>
<evidence type="ECO:0000256" key="3">
    <source>
        <dbReference type="ARBA" id="ARBA00022842"/>
    </source>
</evidence>
<dbReference type="Pfam" id="PF02776">
    <property type="entry name" value="TPP_enzyme_N"/>
    <property type="match status" value="1"/>
</dbReference>
<evidence type="ECO:0000313" key="7">
    <source>
        <dbReference type="EMBL" id="MDM8145963.1"/>
    </source>
</evidence>
<dbReference type="Gene3D" id="3.40.50.1220">
    <property type="entry name" value="TPP-binding domain"/>
    <property type="match status" value="1"/>
</dbReference>
<sequence>MKNEFKYTDERNVQIVIELLKKHGIRRVIASPGTTNMTFVVSIENDPWFQIWSSVDERSAAYLACGMAAETGEPVVISCTGATASRNYMPGLTEAYYRKLPVLAITSTRGNHRIGHLIDQQIDRRNLPNDIAMESVTIPMVKDKEDERMCEIEANKAILALKLNGGGPAHINLYTRYSKNFTVEKIPHVNAIFRHTLSDRKDLPEVPLDGPIAVYIGSHANCSNRLTQAIDAFCATYNAVVFCDHTSGYRGKYEVHYQLVCAQEEYQSPNNNIHLCIHIGEVSGDPYHIYPKHTWRVSPDGALRDTFGTLRRVFMMSEEEFFEKYAQENGQRSEFLASVNQEVEELQQNIPELPFSNIWMAQQMISRIPQNSELHFGIYHSLRSWDFFKLPTGIQAKCNVGGFGIDGGVSSMIGASLANPQKTFIGIFGDLAFFYDMNVIGNRHVGNNVRILLINNGRGNEFRNYNHPCYFLGDEADQFVAGAGHYGNKSAQLIKDYATNLGYEYLTANNKNDFLKHIDYFLSPTEYNKPIIFEVFTEKDDESNALEQMMHIKKQTHSAIKENLKKAIKDTIGEHNIKKIKTIINILKE</sequence>
<dbReference type="EMBL" id="JAUDCF010000018">
    <property type="protein sequence ID" value="MDM8145963.1"/>
    <property type="molecule type" value="Genomic_DNA"/>
</dbReference>
<name>A0ABT7U604_9BACE</name>
<dbReference type="InterPro" id="IPR012001">
    <property type="entry name" value="Thiamin_PyroP_enz_TPP-bd_dom"/>
</dbReference>
<evidence type="ECO:0000256" key="5">
    <source>
        <dbReference type="ARBA" id="ARBA00023211"/>
    </source>
</evidence>
<keyword evidence="8" id="KW-1185">Reference proteome</keyword>
<feature type="domain" description="Thiamine pyrophosphate enzyme N-terminal TPP-binding" evidence="6">
    <location>
        <begin position="14"/>
        <end position="123"/>
    </location>
</feature>
<keyword evidence="3" id="KW-0460">Magnesium</keyword>
<dbReference type="PANTHER" id="PTHR42916">
    <property type="entry name" value="2-SUCCINYL-5-ENOLPYRUVYL-6-HYDROXY-3-CYCLOHEXENE-1-CARBOXYLATE SYNTHASE"/>
    <property type="match status" value="1"/>
</dbReference>
<evidence type="ECO:0000256" key="2">
    <source>
        <dbReference type="ARBA" id="ARBA00022723"/>
    </source>
</evidence>
<proteinExistence type="predicted"/>
<comment type="caution">
    <text evidence="7">The sequence shown here is derived from an EMBL/GenBank/DDBJ whole genome shotgun (WGS) entry which is preliminary data.</text>
</comment>
<evidence type="ECO:0000259" key="6">
    <source>
        <dbReference type="Pfam" id="PF02776"/>
    </source>
</evidence>
<dbReference type="InterPro" id="IPR004433">
    <property type="entry name" value="MenaQ_synth_MenD"/>
</dbReference>
<accession>A0ABT7U604</accession>
<dbReference type="InterPro" id="IPR029061">
    <property type="entry name" value="THDP-binding"/>
</dbReference>
<dbReference type="Proteomes" id="UP001228403">
    <property type="component" value="Unassembled WGS sequence"/>
</dbReference>
<organism evidence="7 8">
    <name type="scientific">Bacteroides eggerthii</name>
    <dbReference type="NCBI Taxonomy" id="28111"/>
    <lineage>
        <taxon>Bacteria</taxon>
        <taxon>Pseudomonadati</taxon>
        <taxon>Bacteroidota</taxon>
        <taxon>Bacteroidia</taxon>
        <taxon>Bacteroidales</taxon>
        <taxon>Bacteroidaceae</taxon>
        <taxon>Bacteroides</taxon>
    </lineage>
</organism>